<dbReference type="Gene3D" id="3.40.140.10">
    <property type="entry name" value="Cytidine Deaminase, domain 2"/>
    <property type="match status" value="1"/>
</dbReference>
<dbReference type="GO" id="GO:0016787">
    <property type="term" value="F:hydrolase activity"/>
    <property type="evidence" value="ECO:0007669"/>
    <property type="project" value="InterPro"/>
</dbReference>
<evidence type="ECO:0000256" key="2">
    <source>
        <dbReference type="ARBA" id="ARBA00022833"/>
    </source>
</evidence>
<dbReference type="InterPro" id="IPR002125">
    <property type="entry name" value="CMP_dCMP_dom"/>
</dbReference>
<dbReference type="EMBL" id="QWDC01000001">
    <property type="protein sequence ID" value="RFZ94870.1"/>
    <property type="molecule type" value="Genomic_DNA"/>
</dbReference>
<keyword evidence="2" id="KW-0862">Zinc</keyword>
<protein>
    <submittedName>
        <fullName evidence="4">Nucleoside deaminase</fullName>
    </submittedName>
</protein>
<dbReference type="Proteomes" id="UP000264217">
    <property type="component" value="Unassembled WGS sequence"/>
</dbReference>
<keyword evidence="5" id="KW-1185">Reference proteome</keyword>
<keyword evidence="1" id="KW-0479">Metal-binding</keyword>
<evidence type="ECO:0000259" key="3">
    <source>
        <dbReference type="PROSITE" id="PS51747"/>
    </source>
</evidence>
<dbReference type="InterPro" id="IPR016193">
    <property type="entry name" value="Cytidine_deaminase-like"/>
</dbReference>
<feature type="domain" description="CMP/dCMP-type deaminase" evidence="3">
    <location>
        <begin position="24"/>
        <end position="136"/>
    </location>
</feature>
<gene>
    <name evidence="4" type="ORF">D0C36_04880</name>
</gene>
<comment type="caution">
    <text evidence="4">The sequence shown here is derived from an EMBL/GenBank/DDBJ whole genome shotgun (WGS) entry which is preliminary data.</text>
</comment>
<dbReference type="GO" id="GO:0008270">
    <property type="term" value="F:zinc ion binding"/>
    <property type="evidence" value="ECO:0007669"/>
    <property type="project" value="InterPro"/>
</dbReference>
<dbReference type="PROSITE" id="PS00903">
    <property type="entry name" value="CYT_DCMP_DEAMINASES_1"/>
    <property type="match status" value="1"/>
</dbReference>
<dbReference type="Pfam" id="PF00383">
    <property type="entry name" value="dCMP_cyt_deam_1"/>
    <property type="match status" value="1"/>
</dbReference>
<dbReference type="PANTHER" id="PTHR11079:SF179">
    <property type="entry name" value="TRNA(ADENINE(34)) DEAMINASE, CHLOROPLASTIC"/>
    <property type="match status" value="1"/>
</dbReference>
<evidence type="ECO:0000313" key="4">
    <source>
        <dbReference type="EMBL" id="RFZ94870.1"/>
    </source>
</evidence>
<dbReference type="SUPFAM" id="SSF53927">
    <property type="entry name" value="Cytidine deaminase-like"/>
    <property type="match status" value="1"/>
</dbReference>
<dbReference type="InterPro" id="IPR016192">
    <property type="entry name" value="APOBEC/CMP_deaminase_Zn-bd"/>
</dbReference>
<name>A0A372NXN2_9SPHI</name>
<dbReference type="PROSITE" id="PS51747">
    <property type="entry name" value="CYT_DCMP_DEAMINASES_2"/>
    <property type="match status" value="1"/>
</dbReference>
<accession>A0A372NXN2</accession>
<evidence type="ECO:0000256" key="1">
    <source>
        <dbReference type="ARBA" id="ARBA00022723"/>
    </source>
</evidence>
<proteinExistence type="predicted"/>
<sequence>MAVPWQLSGGSFYFGAGLNNKMQKEHENYMQQCLRLAKVALATGNPPVGALLVYKGEVIGKGVEAGRSTGDVTNHAEIVAVRNAIDNGYLKQLHLATMYTTHEPCLMCSYVIRHHKISKIVYGTSVPLVGGATSKFNILSTQDVPKWGDKPTIISGVYRAECDLLSEEFRKANNL</sequence>
<organism evidence="4 5">
    <name type="scientific">Mucilaginibacter conchicola</name>
    <dbReference type="NCBI Taxonomy" id="2303333"/>
    <lineage>
        <taxon>Bacteria</taxon>
        <taxon>Pseudomonadati</taxon>
        <taxon>Bacteroidota</taxon>
        <taxon>Sphingobacteriia</taxon>
        <taxon>Sphingobacteriales</taxon>
        <taxon>Sphingobacteriaceae</taxon>
        <taxon>Mucilaginibacter</taxon>
    </lineage>
</organism>
<evidence type="ECO:0000313" key="5">
    <source>
        <dbReference type="Proteomes" id="UP000264217"/>
    </source>
</evidence>
<dbReference type="PANTHER" id="PTHR11079">
    <property type="entry name" value="CYTOSINE DEAMINASE FAMILY MEMBER"/>
    <property type="match status" value="1"/>
</dbReference>
<dbReference type="CDD" id="cd01285">
    <property type="entry name" value="nucleoside_deaminase"/>
    <property type="match status" value="1"/>
</dbReference>
<dbReference type="AlphaFoldDB" id="A0A372NXN2"/>
<reference evidence="4 5" key="1">
    <citation type="submission" date="2018-08" db="EMBL/GenBank/DDBJ databases">
        <title>Mucilaginibacter sp. MYSH2.</title>
        <authorList>
            <person name="Seo T."/>
        </authorList>
    </citation>
    <scope>NUCLEOTIDE SEQUENCE [LARGE SCALE GENOMIC DNA]</scope>
    <source>
        <strain evidence="4 5">MYSH2</strain>
    </source>
</reference>